<organism evidence="1 2">
    <name type="scientific">Sulfurovum lithotrophicum</name>
    <dbReference type="NCBI Taxonomy" id="206403"/>
    <lineage>
        <taxon>Bacteria</taxon>
        <taxon>Pseudomonadati</taxon>
        <taxon>Campylobacterota</taxon>
        <taxon>Epsilonproteobacteria</taxon>
        <taxon>Campylobacterales</taxon>
        <taxon>Sulfurovaceae</taxon>
        <taxon>Sulfurovum</taxon>
    </lineage>
</organism>
<accession>A0A7U4M1B4</accession>
<sequence length="152" mass="16356">MFKKLVTGISVVGILATHSMAFSIVDDNTCTDSTINVAEIIASSSSLDNSTAMSASLLETSKNLLKLSESLLNAGDNANKDYVNAMLQLSQDIGTMADRIGEMADRILIMADNIDAMADKILETQRIQNNNVSLTQENILAAQVNFNTLLNL</sequence>
<gene>
    <name evidence="1" type="ORF">YH65_06250</name>
</gene>
<protein>
    <submittedName>
        <fullName evidence="1">Uncharacterized protein</fullName>
    </submittedName>
</protein>
<dbReference type="EMBL" id="CP011308">
    <property type="protein sequence ID" value="AKF25038.1"/>
    <property type="molecule type" value="Genomic_DNA"/>
</dbReference>
<evidence type="ECO:0000313" key="2">
    <source>
        <dbReference type="Proteomes" id="UP000034444"/>
    </source>
</evidence>
<dbReference type="KEGG" id="slh:YH65_06250"/>
<reference evidence="2" key="2">
    <citation type="journal article" date="2017" name="Stand. Genomic Sci.">
        <title>Complete genome sequence of the sulfur-oxidizing chemolithoautotrophic Sulfurovum lithotrophicum 42BKTT.</title>
        <authorList>
            <person name="Jeon W."/>
            <person name="Priscilla L."/>
            <person name="Park G."/>
            <person name="Lee H."/>
            <person name="Lee N."/>
            <person name="Lee D."/>
            <person name="Kwon H."/>
            <person name="Ahn I."/>
            <person name="Lee C."/>
            <person name="Lee H."/>
            <person name="Ahn J."/>
        </authorList>
    </citation>
    <scope>NUCLEOTIDE SEQUENCE [LARGE SCALE GENOMIC DNA]</scope>
    <source>
        <strain evidence="2">ATCC BAA-797 / 42BKT</strain>
    </source>
</reference>
<name>A0A7U4M1B4_9BACT</name>
<dbReference type="OrthoDB" id="2868687at2"/>
<dbReference type="Proteomes" id="UP000034444">
    <property type="component" value="Chromosome"/>
</dbReference>
<proteinExistence type="predicted"/>
<reference evidence="1 2" key="1">
    <citation type="submission" date="2015-04" db="EMBL/GenBank/DDBJ databases">
        <title>Complete genome sequence of Sulfurovum lithotrophicum ATCC BAA-797T.</title>
        <authorList>
            <person name="Ahn J."/>
            <person name="Park G."/>
            <person name="Jeon W."/>
            <person name="Jang Y."/>
            <person name="Jang M."/>
            <person name="Lee H."/>
            <person name="Lee H."/>
        </authorList>
    </citation>
    <scope>NUCLEOTIDE SEQUENCE [LARGE SCALE GENOMIC DNA]</scope>
    <source>
        <strain evidence="2">ATCC BAA-797 / 42BKT</strain>
    </source>
</reference>
<evidence type="ECO:0000313" key="1">
    <source>
        <dbReference type="EMBL" id="AKF25038.1"/>
    </source>
</evidence>
<keyword evidence="2" id="KW-1185">Reference proteome</keyword>
<dbReference type="RefSeq" id="WP_046551121.1">
    <property type="nucleotide sequence ID" value="NZ_CP011308.1"/>
</dbReference>
<dbReference type="AlphaFoldDB" id="A0A7U4M1B4"/>